<feature type="region of interest" description="Disordered" evidence="2">
    <location>
        <begin position="339"/>
        <end position="387"/>
    </location>
</feature>
<feature type="compositionally biased region" description="Polar residues" evidence="2">
    <location>
        <begin position="358"/>
        <end position="377"/>
    </location>
</feature>
<feature type="compositionally biased region" description="Basic and acidic residues" evidence="2">
    <location>
        <begin position="949"/>
        <end position="959"/>
    </location>
</feature>
<dbReference type="OrthoDB" id="120976at2759"/>
<dbReference type="EMBL" id="HG670378">
    <property type="protein sequence ID" value="CDI76409.1"/>
    <property type="molecule type" value="Genomic_DNA"/>
</dbReference>
<dbReference type="InterPro" id="IPR032675">
    <property type="entry name" value="LRR_dom_sf"/>
</dbReference>
<reference evidence="3" key="2">
    <citation type="submission" date="2013-10" db="EMBL/GenBank/DDBJ databases">
        <authorList>
            <person name="Aslett M."/>
        </authorList>
    </citation>
    <scope>NUCLEOTIDE SEQUENCE</scope>
    <source>
        <strain evidence="3">Houghton</strain>
    </source>
</reference>
<feature type="region of interest" description="Disordered" evidence="2">
    <location>
        <begin position="210"/>
        <end position="243"/>
    </location>
</feature>
<organism evidence="3 4">
    <name type="scientific">Eimeria acervulina</name>
    <name type="common">Coccidian parasite</name>
    <dbReference type="NCBI Taxonomy" id="5801"/>
    <lineage>
        <taxon>Eukaryota</taxon>
        <taxon>Sar</taxon>
        <taxon>Alveolata</taxon>
        <taxon>Apicomplexa</taxon>
        <taxon>Conoidasida</taxon>
        <taxon>Coccidia</taxon>
        <taxon>Eucoccidiorida</taxon>
        <taxon>Eimeriorina</taxon>
        <taxon>Eimeriidae</taxon>
        <taxon>Eimeria</taxon>
    </lineage>
</organism>
<evidence type="ECO:0000313" key="4">
    <source>
        <dbReference type="Proteomes" id="UP000018050"/>
    </source>
</evidence>
<feature type="compositionally biased region" description="Polar residues" evidence="2">
    <location>
        <begin position="851"/>
        <end position="862"/>
    </location>
</feature>
<gene>
    <name evidence="3" type="ORF">EAH_00017750</name>
</gene>
<dbReference type="SUPFAM" id="SSF52047">
    <property type="entry name" value="RNI-like"/>
    <property type="match status" value="2"/>
</dbReference>
<keyword evidence="1" id="KW-0175">Coiled coil</keyword>
<dbReference type="GeneID" id="25269845"/>
<dbReference type="Proteomes" id="UP000018050">
    <property type="component" value="Unassembled WGS sequence"/>
</dbReference>
<feature type="compositionally biased region" description="Low complexity" evidence="2">
    <location>
        <begin position="1025"/>
        <end position="1037"/>
    </location>
</feature>
<evidence type="ECO:0000313" key="3">
    <source>
        <dbReference type="EMBL" id="CDI76409.1"/>
    </source>
</evidence>
<feature type="compositionally biased region" description="Basic and acidic residues" evidence="2">
    <location>
        <begin position="378"/>
        <end position="387"/>
    </location>
</feature>
<feature type="compositionally biased region" description="Basic and acidic residues" evidence="2">
    <location>
        <begin position="834"/>
        <end position="847"/>
    </location>
</feature>
<accession>U6GCU1</accession>
<dbReference type="VEuPathDB" id="ToxoDB:EAH_00017750"/>
<feature type="region of interest" description="Disordered" evidence="2">
    <location>
        <begin position="1889"/>
        <end position="1941"/>
    </location>
</feature>
<feature type="compositionally biased region" description="Acidic residues" evidence="2">
    <location>
        <begin position="990"/>
        <end position="1024"/>
    </location>
</feature>
<feature type="region of interest" description="Disordered" evidence="2">
    <location>
        <begin position="834"/>
        <end position="887"/>
    </location>
</feature>
<feature type="region of interest" description="Disordered" evidence="2">
    <location>
        <begin position="458"/>
        <end position="477"/>
    </location>
</feature>
<dbReference type="RefSeq" id="XP_013253048.1">
    <property type="nucleotide sequence ID" value="XM_013397594.1"/>
</dbReference>
<name>U6GCU1_EIMAC</name>
<protein>
    <submittedName>
        <fullName evidence="3">Uncharacterized protein</fullName>
    </submittedName>
</protein>
<feature type="region of interest" description="Disordered" evidence="2">
    <location>
        <begin position="930"/>
        <end position="971"/>
    </location>
</feature>
<dbReference type="OMA" id="DAWHPAS"/>
<evidence type="ECO:0000256" key="2">
    <source>
        <dbReference type="SAM" id="MobiDB-lite"/>
    </source>
</evidence>
<feature type="compositionally biased region" description="Pro residues" evidence="2">
    <location>
        <begin position="231"/>
        <end position="243"/>
    </location>
</feature>
<keyword evidence="4" id="KW-1185">Reference proteome</keyword>
<feature type="coiled-coil region" evidence="1">
    <location>
        <begin position="798"/>
        <end position="833"/>
    </location>
</feature>
<sequence>MDSYDSTVVGRSLKGSGVMQQYAEAFRRTSTRVTFDPRAAATTMPHENSTDQNNLSMDSSNALLLPGSWQSTTKFDRLRDLSLLTERDEAEMFPPLRQEITFTLPTPPATQETEPELWHPTNPSTIAARGLPAVETFLGGDTLPRQLISRLNASDTRLLAGETEQLTVPYVRVEGTSERYSYFPASEELPLSGLWHDPALFSDAGKGQTALQFKPKEPPKAPAQSSRISLPPDPSGLPMTPPRPLSLSEQQVRTAPRAAMQYAAEDISVYPGGIPMENVVDLQEKALFKSFEQLSQDSIVENLMLDAVRPGFKRGVIQQLQQPTNKQWREQRRAEAIAAKNEEKPVDPAGQPKKTEGAATTSGKRVTFDLPSSSPQEKISEAKESESRLEQLTERLQQIRCAHQTQETQKKAIVSGVSQGPPSDAPPKGTHEFVGDTFVNELISRCSLKLRTLNGGMKVSSVEPKPRNSTVAPKEMTRPSRLLKDIEAVEVRRKQRDGNKLGAHGFRSRQHQEDATLYLPQPTEESISIRCSKGMQGLRALRGRPRIRSPPSMPKADLLCLSKSLLPASQDADAGSFISEEEAVERMHDNAPDSIDRPSYEVYHTTPTPPEDLVDATPSLEELSRNFVPTTGYPHDANNNTNYPAAIPAFVSRLSKSQDSRMSVPPAAAVLYAIPKESEACSIVEAMPTDPRSGASQITEAALANMSAKEIRNVEELVAGGFVALQRQTHKLDYRNPWEDEKLHLKMIVNEPIHSRDPLFTERQNQLLNKWKYPANEISPGYYIKEASLEDIRQAILANKKQRSIFDLQKALKEAKEREEEELRKRREAEDAEIARRLREGHGKELADTASLEQPKTQTDEPSAQRAGASEKTQGLPETGEQALSVEQLKKTYRKLRKRAKAEDVEEMKRIKKQIAELTGLTKKVDKHLKKERREALAPPPEADSAIWRTDEQMEDERRKQRVRQMLSAQQGGAAGLLAKVMAGRGVEAQSDDEEESPGEEDEEEGLGEEDQGVDEEVESESSVDDTISSGSVSSYESTEHPVFQRSEYSALEYQAVPESLQEWMKLPVDYCGRMFFETRHESTLRPRKFGTRSLPAMRSRASGPLEQIRMFLMLEARGPVILVYCTPEPAPQRRKFNLSALCGKTKAPKTSEVSPQQWKYLCAFVLDNTGEAQDVDMMGGGPGVPYKAIKISARIVQGAAALPSEVDSATFTRGQLALRDKAYFSGFLSADTDSETKEWLEIFNGRKAFFRYISACMDASMTPRLPIVASLWSPGPREIVLHGVPYNKEVDKAIFSSLNVPYLDSLCCGWRGMDAEGLAALLQNVSCKVRTLDLTANMFGSTVLKRLGNFCSRLRVSHLCLAENNIAGDLAAAQGIANLMADPDPPFLDLRRTAIVDEDCKTIARELENVKQPGLVPKTVNFGENDISVEGLKVVAAAVAKTLPRFKVLCLPGIPALNSEALQDVLKEVPQMRQAQLSRDNPNFPFRSLNEMELPERCLALPAVFSGRLFVEVKNPVLDSPRKIPTTGLFLAFFEVRGPALLRYSTPPRPNCITTAASKRSPGIPLGSLSRSFGDGLEGIFLTSVSLSASGLTVTGKKILSSDLVSTDSSESWVLQGDSEAYVQEWFRVLRIRQAGVACSSIGRSSNEALHPGVGQYCTSCFRPSLELGGRRLSSGQFASLFLAVSEDHRLRSVDMSNMELDVEALRRFPKNAFCKSELTLLDLSFNSVTPQGDMSNVVAFCGSAQSCASLVLDGNPLGNTEATAGFVFKLLECRIQSLSLNACGLGDTFAEALSKYVTAEPKRFPFITALELQSSAISLDCMKNLLDALINRSPGLVKLSLYGNGFDNIGPLTRHVTIDYTKTHSDNPPRQAPFCRRIAKKPNTVVPCNPGQTQRPGKSVLTTSQPVTAMDSSLSQARAPTANSQAQPSTPEPGVQGPG</sequence>
<proteinExistence type="predicted"/>
<reference evidence="3" key="1">
    <citation type="submission" date="2013-10" db="EMBL/GenBank/DDBJ databases">
        <title>Genomic analysis of the causative agents of coccidiosis in chickens.</title>
        <authorList>
            <person name="Reid A.J."/>
            <person name="Blake D."/>
            <person name="Billington K."/>
            <person name="Browne H."/>
            <person name="Dunn M."/>
            <person name="Hung S."/>
            <person name="Kawahara F."/>
            <person name="Miranda-Saavedra D."/>
            <person name="Mourier T."/>
            <person name="Nagra H."/>
            <person name="Otto T.D."/>
            <person name="Rawlings N."/>
            <person name="Sanchez A."/>
            <person name="Sanders M."/>
            <person name="Subramaniam C."/>
            <person name="Tay Y."/>
            <person name="Dear P."/>
            <person name="Doerig C."/>
            <person name="Gruber A."/>
            <person name="Parkinson J."/>
            <person name="Shirley M."/>
            <person name="Wan K.L."/>
            <person name="Berriman M."/>
            <person name="Tomley F."/>
            <person name="Pain A."/>
        </authorList>
    </citation>
    <scope>NUCLEOTIDE SEQUENCE</scope>
    <source>
        <strain evidence="3">Houghton</strain>
    </source>
</reference>
<evidence type="ECO:0000256" key="1">
    <source>
        <dbReference type="SAM" id="Coils"/>
    </source>
</evidence>
<feature type="region of interest" description="Disordered" evidence="2">
    <location>
        <begin position="985"/>
        <end position="1042"/>
    </location>
</feature>
<dbReference type="Gene3D" id="3.80.10.10">
    <property type="entry name" value="Ribonuclease Inhibitor"/>
    <property type="match status" value="2"/>
</dbReference>
<feature type="compositionally biased region" description="Polar residues" evidence="2">
    <location>
        <begin position="1892"/>
        <end position="1931"/>
    </location>
</feature>